<keyword evidence="3 7" id="KW-0812">Transmembrane</keyword>
<evidence type="ECO:0000256" key="3">
    <source>
        <dbReference type="ARBA" id="ARBA00022692"/>
    </source>
</evidence>
<evidence type="ECO:0000256" key="6">
    <source>
        <dbReference type="ARBA" id="ARBA00023136"/>
    </source>
</evidence>
<evidence type="ECO:0000256" key="4">
    <source>
        <dbReference type="ARBA" id="ARBA00022801"/>
    </source>
</evidence>
<dbReference type="KEGG" id="lfc:LFE_0762"/>
<sequence>MEIFSDLLHFDHQLFLLINGAFPRDWLDPVMTAVTDMGNGAYQFPIGLLILILVSRQHLKRDVPLWASTALLSLLVGELLKKQIARPRPLAYFHDKIVDHQVTVHVVGPHLMANSFPSGHTFSAFSAATLFSGLYPRFSVLLYGLAFLTGISRIYVGAHFPGDVLFGAIIGSLSSWVVLRYLRPKIEQFQSSTIETGKEA</sequence>
<dbReference type="SMART" id="SM00014">
    <property type="entry name" value="acidPPc"/>
    <property type="match status" value="1"/>
</dbReference>
<dbReference type="OrthoDB" id="9801622at2"/>
<dbReference type="PATRIC" id="fig|1162668.3.peg.894"/>
<dbReference type="RefSeq" id="WP_014448969.1">
    <property type="nucleotide sequence ID" value="NC_017094.1"/>
</dbReference>
<keyword evidence="4" id="KW-0378">Hydrolase</keyword>
<dbReference type="AlphaFoldDB" id="I0IMH8"/>
<keyword evidence="2" id="KW-1003">Cell membrane</keyword>
<dbReference type="GO" id="GO:0016787">
    <property type="term" value="F:hydrolase activity"/>
    <property type="evidence" value="ECO:0007669"/>
    <property type="project" value="UniProtKB-KW"/>
</dbReference>
<evidence type="ECO:0000313" key="10">
    <source>
        <dbReference type="Proteomes" id="UP000007382"/>
    </source>
</evidence>
<dbReference type="GO" id="GO:0005886">
    <property type="term" value="C:plasma membrane"/>
    <property type="evidence" value="ECO:0007669"/>
    <property type="project" value="UniProtKB-SubCell"/>
</dbReference>
<evidence type="ECO:0000256" key="2">
    <source>
        <dbReference type="ARBA" id="ARBA00022475"/>
    </source>
</evidence>
<name>I0IMH8_LEPFC</name>
<evidence type="ECO:0000259" key="8">
    <source>
        <dbReference type="SMART" id="SM00014"/>
    </source>
</evidence>
<dbReference type="SUPFAM" id="SSF48317">
    <property type="entry name" value="Acid phosphatase/Vanadium-dependent haloperoxidase"/>
    <property type="match status" value="1"/>
</dbReference>
<dbReference type="PANTHER" id="PTHR14969:SF62">
    <property type="entry name" value="DECAPRENYLPHOSPHORYL-5-PHOSPHORIBOSE PHOSPHATASE RV3807C-RELATED"/>
    <property type="match status" value="1"/>
</dbReference>
<comment type="subcellular location">
    <subcellularLocation>
        <location evidence="1">Cell membrane</location>
        <topology evidence="1">Multi-pass membrane protein</topology>
    </subcellularLocation>
</comment>
<proteinExistence type="predicted"/>
<feature type="transmembrane region" description="Helical" evidence="7">
    <location>
        <begin position="140"/>
        <end position="158"/>
    </location>
</feature>
<gene>
    <name evidence="9" type="ordered locus">LFE_0762</name>
</gene>
<evidence type="ECO:0000313" key="9">
    <source>
        <dbReference type="EMBL" id="BAM06477.1"/>
    </source>
</evidence>
<reference evidence="9 10" key="1">
    <citation type="journal article" date="2012" name="J. Bacteriol.">
        <title>Complete Genome Sequence of Leptospirillum ferrooxidans Strain C2-3, Isolated from a Fresh Volcanic Ash Deposit on the Island of Miyake, Japan.</title>
        <authorList>
            <person name="Fujimura R."/>
            <person name="Sato Y."/>
            <person name="Nishizawa T."/>
            <person name="Oshima K."/>
            <person name="Kim S.-W."/>
            <person name="Hattori M."/>
            <person name="Kamijo T."/>
            <person name="Ohta H."/>
        </authorList>
    </citation>
    <scope>NUCLEOTIDE SEQUENCE [LARGE SCALE GENOMIC DNA]</scope>
    <source>
        <strain evidence="9 10">C2-3</strain>
    </source>
</reference>
<dbReference type="eggNOG" id="COG0671">
    <property type="taxonomic scope" value="Bacteria"/>
</dbReference>
<dbReference type="Gene3D" id="1.20.144.10">
    <property type="entry name" value="Phosphatidic acid phosphatase type 2/haloperoxidase"/>
    <property type="match status" value="1"/>
</dbReference>
<reference evidence="10" key="2">
    <citation type="submission" date="2012-03" db="EMBL/GenBank/DDBJ databases">
        <title>The complete genome sequence of the pioneer microbe on fresh volcanic deposit, Leptospirillum ferrooxidans strain C2-3.</title>
        <authorList>
            <person name="Fujimura R."/>
            <person name="Sato Y."/>
            <person name="Nishizawa T."/>
            <person name="Nanba K."/>
            <person name="Oshima K."/>
            <person name="Hattori M."/>
            <person name="Kamijo T."/>
            <person name="Ohta H."/>
        </authorList>
    </citation>
    <scope>NUCLEOTIDE SEQUENCE [LARGE SCALE GENOMIC DNA]</scope>
    <source>
        <strain evidence="10">C2-3</strain>
    </source>
</reference>
<keyword evidence="6 7" id="KW-0472">Membrane</keyword>
<dbReference type="Proteomes" id="UP000007382">
    <property type="component" value="Chromosome"/>
</dbReference>
<dbReference type="EMBL" id="AP012342">
    <property type="protein sequence ID" value="BAM06477.1"/>
    <property type="molecule type" value="Genomic_DNA"/>
</dbReference>
<dbReference type="PANTHER" id="PTHR14969">
    <property type="entry name" value="SPHINGOSINE-1-PHOSPHATE PHOSPHOHYDROLASE"/>
    <property type="match status" value="1"/>
</dbReference>
<feature type="transmembrane region" description="Helical" evidence="7">
    <location>
        <begin position="164"/>
        <end position="182"/>
    </location>
</feature>
<dbReference type="STRING" id="1162668.LFE_0762"/>
<feature type="domain" description="Phosphatidic acid phosphatase type 2/haloperoxidase" evidence="8">
    <location>
        <begin position="63"/>
        <end position="179"/>
    </location>
</feature>
<evidence type="ECO:0000256" key="1">
    <source>
        <dbReference type="ARBA" id="ARBA00004651"/>
    </source>
</evidence>
<keyword evidence="10" id="KW-1185">Reference proteome</keyword>
<organism evidence="9 10">
    <name type="scientific">Leptospirillum ferrooxidans (strain C2-3)</name>
    <dbReference type="NCBI Taxonomy" id="1162668"/>
    <lineage>
        <taxon>Bacteria</taxon>
        <taxon>Pseudomonadati</taxon>
        <taxon>Nitrospirota</taxon>
        <taxon>Nitrospiria</taxon>
        <taxon>Nitrospirales</taxon>
        <taxon>Nitrospiraceae</taxon>
        <taxon>Leptospirillum</taxon>
    </lineage>
</organism>
<evidence type="ECO:0000256" key="7">
    <source>
        <dbReference type="SAM" id="Phobius"/>
    </source>
</evidence>
<dbReference type="InterPro" id="IPR000326">
    <property type="entry name" value="PAP2/HPO"/>
</dbReference>
<dbReference type="InterPro" id="IPR036938">
    <property type="entry name" value="PAP2/HPO_sf"/>
</dbReference>
<keyword evidence="5 7" id="KW-1133">Transmembrane helix</keyword>
<accession>I0IMH8</accession>
<dbReference type="HOGENOM" id="CLU_072573_10_3_0"/>
<protein>
    <submittedName>
        <fullName evidence="9">Putative phosphoesterase, PA-phosphatase related protein</fullName>
    </submittedName>
</protein>
<dbReference type="Pfam" id="PF01569">
    <property type="entry name" value="PAP2"/>
    <property type="match status" value="1"/>
</dbReference>
<evidence type="ECO:0000256" key="5">
    <source>
        <dbReference type="ARBA" id="ARBA00022989"/>
    </source>
</evidence>